<dbReference type="GO" id="GO:0042910">
    <property type="term" value="F:xenobiotic transmembrane transporter activity"/>
    <property type="evidence" value="ECO:0007669"/>
    <property type="project" value="TreeGrafter"/>
</dbReference>
<dbReference type="Proteomes" id="UP000317716">
    <property type="component" value="Unassembled WGS sequence"/>
</dbReference>
<dbReference type="SUPFAM" id="SSF82693">
    <property type="entry name" value="Multidrug efflux transporter AcrB pore domain, PN1, PN2, PC1 and PC2 subdomains"/>
    <property type="match status" value="1"/>
</dbReference>
<keyword evidence="1" id="KW-0812">Transmembrane</keyword>
<evidence type="ECO:0000256" key="1">
    <source>
        <dbReference type="SAM" id="Phobius"/>
    </source>
</evidence>
<dbReference type="Pfam" id="PF00873">
    <property type="entry name" value="ACR_tran"/>
    <property type="match status" value="1"/>
</dbReference>
<sequence length="572" mass="61147">MVEGALAPLTAEPAGAPRRGRWRSIVSWALYAVLLIPRGIVAATSWLGRLVGPWVRRLFSPVAVLHDRLEELYPRVLRPALAHRGRVLAVAATGLAAAIAVGLMLPRDLFPSFAQGEFHFDVRLPEGTALHVTDGALDRLAGLVSGDPRVKFVYTSAGQTNLADFAGAVREPNRGRIAVVLKPNAPRGAEDAIAARLRTAMSDTPGLDYEFARPALLTFKSPVEIEVYAYDLDTLRTIAARVAQGIQGIRGVQDVESSMRIGDPEVQIAFDRERLAAVHLDPAQASRLVRNAVQGEAATEFSDEDRKLDVRVRAAENQRSQVAQLADLEVGRNEDRSVPLASVASISLERGPGEIRRIAQQRAAVVSANLKGRDLGSASHDIEGVIASLGLPSGARATLAGQNRELGDSFASIRFALLLAIFLVYLVMASQFESLLHPFVIMFTLPLGVVGVILTLALTRSAISVMVLIGVLVLSGIVVKNAIMLVDYTNRLRAAGRPKLDALCEAGAVRLRPILMTTLTTVLGLLPMSLGIGQGSEVGAPLALTIMGGLSFATMLTLIVIPVVYATLDRTP</sequence>
<proteinExistence type="predicted"/>
<dbReference type="Gene3D" id="1.20.1640.10">
    <property type="entry name" value="Multidrug efflux transporter AcrB transmembrane domain"/>
    <property type="match status" value="2"/>
</dbReference>
<keyword evidence="1" id="KW-1133">Transmembrane helix</keyword>
<feature type="transmembrane region" description="Helical" evidence="1">
    <location>
        <begin position="509"/>
        <end position="530"/>
    </location>
</feature>
<dbReference type="PRINTS" id="PR00702">
    <property type="entry name" value="ACRIFLAVINRP"/>
</dbReference>
<feature type="transmembrane region" description="Helical" evidence="1">
    <location>
        <begin position="435"/>
        <end position="457"/>
    </location>
</feature>
<dbReference type="Gene3D" id="3.30.70.1440">
    <property type="entry name" value="Multidrug efflux transporter AcrB pore domain"/>
    <property type="match status" value="1"/>
</dbReference>
<dbReference type="Gene3D" id="3.30.70.1430">
    <property type="entry name" value="Multidrug efflux transporter AcrB pore domain"/>
    <property type="match status" value="1"/>
</dbReference>
<feature type="transmembrane region" description="Helical" evidence="1">
    <location>
        <begin position="463"/>
        <end position="488"/>
    </location>
</feature>
<dbReference type="PANTHER" id="PTHR32063">
    <property type="match status" value="1"/>
</dbReference>
<dbReference type="SUPFAM" id="SSF82714">
    <property type="entry name" value="Multidrug efflux transporter AcrB TolC docking domain, DN and DC subdomains"/>
    <property type="match status" value="1"/>
</dbReference>
<accession>A0A538SGH3</accession>
<dbReference type="SUPFAM" id="SSF82866">
    <property type="entry name" value="Multidrug efflux transporter AcrB transmembrane domain"/>
    <property type="match status" value="1"/>
</dbReference>
<dbReference type="InterPro" id="IPR027463">
    <property type="entry name" value="AcrB_DN_DC_subdom"/>
</dbReference>
<gene>
    <name evidence="2" type="ORF">E6K72_11410</name>
</gene>
<keyword evidence="1" id="KW-0472">Membrane</keyword>
<dbReference type="AlphaFoldDB" id="A0A538SGH3"/>
<organism evidence="2 3">
    <name type="scientific">Eiseniibacteriota bacterium</name>
    <dbReference type="NCBI Taxonomy" id="2212470"/>
    <lineage>
        <taxon>Bacteria</taxon>
        <taxon>Candidatus Eiseniibacteriota</taxon>
    </lineage>
</organism>
<dbReference type="Gene3D" id="3.30.2090.10">
    <property type="entry name" value="Multidrug efflux transporter AcrB TolC docking domain, DN and DC subdomains"/>
    <property type="match status" value="1"/>
</dbReference>
<reference evidence="2 3" key="1">
    <citation type="journal article" date="2019" name="Nat. Microbiol.">
        <title>Mediterranean grassland soil C-N compound turnover is dependent on rainfall and depth, and is mediated by genomically divergent microorganisms.</title>
        <authorList>
            <person name="Diamond S."/>
            <person name="Andeer P.F."/>
            <person name="Li Z."/>
            <person name="Crits-Christoph A."/>
            <person name="Burstein D."/>
            <person name="Anantharaman K."/>
            <person name="Lane K.R."/>
            <person name="Thomas B.C."/>
            <person name="Pan C."/>
            <person name="Northen T.R."/>
            <person name="Banfield J.F."/>
        </authorList>
    </citation>
    <scope>NUCLEOTIDE SEQUENCE [LARGE SCALE GENOMIC DNA]</scope>
    <source>
        <strain evidence="2">WS_2</strain>
    </source>
</reference>
<dbReference type="InterPro" id="IPR001036">
    <property type="entry name" value="Acrflvin-R"/>
</dbReference>
<protein>
    <submittedName>
        <fullName evidence="2">Efflux RND transporter permease subunit</fullName>
    </submittedName>
</protein>
<dbReference type="GO" id="GO:0005886">
    <property type="term" value="C:plasma membrane"/>
    <property type="evidence" value="ECO:0007669"/>
    <property type="project" value="TreeGrafter"/>
</dbReference>
<comment type="caution">
    <text evidence="2">The sequence shown here is derived from an EMBL/GenBank/DDBJ whole genome shotgun (WGS) entry which is preliminary data.</text>
</comment>
<dbReference type="PANTHER" id="PTHR32063:SF0">
    <property type="entry name" value="SWARMING MOTILITY PROTEIN SWRC"/>
    <property type="match status" value="1"/>
</dbReference>
<feature type="transmembrane region" description="Helical" evidence="1">
    <location>
        <begin position="28"/>
        <end position="48"/>
    </location>
</feature>
<feature type="transmembrane region" description="Helical" evidence="1">
    <location>
        <begin position="542"/>
        <end position="568"/>
    </location>
</feature>
<evidence type="ECO:0000313" key="3">
    <source>
        <dbReference type="Proteomes" id="UP000317716"/>
    </source>
</evidence>
<feature type="transmembrane region" description="Helical" evidence="1">
    <location>
        <begin position="87"/>
        <end position="105"/>
    </location>
</feature>
<dbReference type="EMBL" id="VBOS01000411">
    <property type="protein sequence ID" value="TMQ50466.1"/>
    <property type="molecule type" value="Genomic_DNA"/>
</dbReference>
<feature type="transmembrane region" description="Helical" evidence="1">
    <location>
        <begin position="410"/>
        <end position="428"/>
    </location>
</feature>
<name>A0A538SGH3_UNCEI</name>
<evidence type="ECO:0000313" key="2">
    <source>
        <dbReference type="EMBL" id="TMQ50466.1"/>
    </source>
</evidence>